<proteinExistence type="predicted"/>
<evidence type="ECO:0000313" key="5">
    <source>
        <dbReference type="Proteomes" id="UP000587760"/>
    </source>
</evidence>
<feature type="domain" description="Glycosyl hydrolase family 13 catalytic" evidence="3">
    <location>
        <begin position="7"/>
        <end position="351"/>
    </location>
</feature>
<dbReference type="AlphaFoldDB" id="A0A841RBX8"/>
<gene>
    <name evidence="4" type="ORF">HNR50_003123</name>
</gene>
<dbReference type="SUPFAM" id="SSF51445">
    <property type="entry name" value="(Trans)glycosidases"/>
    <property type="match status" value="1"/>
</dbReference>
<dbReference type="Pfam" id="PF02806">
    <property type="entry name" value="Alpha-amylase_C"/>
    <property type="match status" value="1"/>
</dbReference>
<dbReference type="GO" id="GO:0005975">
    <property type="term" value="P:carbohydrate metabolic process"/>
    <property type="evidence" value="ECO:0007669"/>
    <property type="project" value="InterPro"/>
</dbReference>
<dbReference type="CDD" id="cd11353">
    <property type="entry name" value="AmyAc_euk_bac_CMD_like"/>
    <property type="match status" value="1"/>
</dbReference>
<dbReference type="InterPro" id="IPR006048">
    <property type="entry name" value="A-amylase/branching_C"/>
</dbReference>
<dbReference type="InterPro" id="IPR006047">
    <property type="entry name" value="GH13_cat_dom"/>
</dbReference>
<dbReference type="PANTHER" id="PTHR10357">
    <property type="entry name" value="ALPHA-AMYLASE FAMILY MEMBER"/>
    <property type="match status" value="1"/>
</dbReference>
<dbReference type="RefSeq" id="WP_184747689.1">
    <property type="nucleotide sequence ID" value="NZ_JACHGJ010000006.1"/>
</dbReference>
<dbReference type="Proteomes" id="UP000587760">
    <property type="component" value="Unassembled WGS sequence"/>
</dbReference>
<keyword evidence="1" id="KW-0378">Hydrolase</keyword>
<dbReference type="Pfam" id="PF00128">
    <property type="entry name" value="Alpha-amylase"/>
    <property type="match status" value="1"/>
</dbReference>
<dbReference type="Gene3D" id="2.60.40.1180">
    <property type="entry name" value="Golgi alpha-mannosidase II"/>
    <property type="match status" value="1"/>
</dbReference>
<dbReference type="InterPro" id="IPR017853">
    <property type="entry name" value="GH"/>
</dbReference>
<dbReference type="GO" id="GO:0043169">
    <property type="term" value="F:cation binding"/>
    <property type="evidence" value="ECO:0007669"/>
    <property type="project" value="InterPro"/>
</dbReference>
<evidence type="ECO:0000313" key="4">
    <source>
        <dbReference type="EMBL" id="MBB6481443.1"/>
    </source>
</evidence>
<keyword evidence="5" id="KW-1185">Reference proteome</keyword>
<evidence type="ECO:0000256" key="2">
    <source>
        <dbReference type="ARBA" id="ARBA00023295"/>
    </source>
</evidence>
<name>A0A841RBX8_9SPIO</name>
<reference evidence="4 5" key="1">
    <citation type="submission" date="2020-08" db="EMBL/GenBank/DDBJ databases">
        <title>Genomic Encyclopedia of Type Strains, Phase IV (KMG-IV): sequencing the most valuable type-strain genomes for metagenomic binning, comparative biology and taxonomic classification.</title>
        <authorList>
            <person name="Goeker M."/>
        </authorList>
    </citation>
    <scope>NUCLEOTIDE SEQUENCE [LARGE SCALE GENOMIC DNA]</scope>
    <source>
        <strain evidence="4 5">DSM 2461</strain>
    </source>
</reference>
<comment type="caution">
    <text evidence="4">The sequence shown here is derived from an EMBL/GenBank/DDBJ whole genome shotgun (WGS) entry which is preliminary data.</text>
</comment>
<dbReference type="PANTHER" id="PTHR10357:SF210">
    <property type="entry name" value="MALTODEXTRIN GLUCOSIDASE"/>
    <property type="match status" value="1"/>
</dbReference>
<dbReference type="EMBL" id="JACHGJ010000006">
    <property type="protein sequence ID" value="MBB6481443.1"/>
    <property type="molecule type" value="Genomic_DNA"/>
</dbReference>
<dbReference type="InterPro" id="IPR013780">
    <property type="entry name" value="Glyco_hydro_b"/>
</dbReference>
<accession>A0A841RBX8</accession>
<dbReference type="SMART" id="SM00642">
    <property type="entry name" value="Aamy"/>
    <property type="match status" value="1"/>
</dbReference>
<evidence type="ECO:0000259" key="3">
    <source>
        <dbReference type="SMART" id="SM00642"/>
    </source>
</evidence>
<dbReference type="SUPFAM" id="SSF51011">
    <property type="entry name" value="Glycosyl hydrolase domain"/>
    <property type="match status" value="1"/>
</dbReference>
<keyword evidence="2 4" id="KW-0326">Glycosidase</keyword>
<organism evidence="4 5">
    <name type="scientific">Spirochaeta isovalerica</name>
    <dbReference type="NCBI Taxonomy" id="150"/>
    <lineage>
        <taxon>Bacteria</taxon>
        <taxon>Pseudomonadati</taxon>
        <taxon>Spirochaetota</taxon>
        <taxon>Spirochaetia</taxon>
        <taxon>Spirochaetales</taxon>
        <taxon>Spirochaetaceae</taxon>
        <taxon>Spirochaeta</taxon>
    </lineage>
</organism>
<dbReference type="GO" id="GO:0016798">
    <property type="term" value="F:hydrolase activity, acting on glycosyl bonds"/>
    <property type="evidence" value="ECO:0007669"/>
    <property type="project" value="UniProtKB-KW"/>
</dbReference>
<dbReference type="Gene3D" id="3.20.20.80">
    <property type="entry name" value="Glycosidases"/>
    <property type="match status" value="1"/>
</dbReference>
<protein>
    <submittedName>
        <fullName evidence="4">Glycosidase</fullName>
    </submittedName>
</protein>
<evidence type="ECO:0000256" key="1">
    <source>
        <dbReference type="ARBA" id="ARBA00022801"/>
    </source>
</evidence>
<sequence>MNYNFYHIYPLGLTGAPERNDLHSEPVSRIRELESWIDHIKEGGFNAVYFGPLFESESHGYDTVDYYRIDRRLGTNEDFAYLCGKLKENGLAVFVDGVFNHVARSFRAFRDLEEKRGDSSFRDWFKDVSIDPFHVRCWEGHESLVELNLTNSSVREHIFGAVEMWFRQFGIDGLRLDVAYCLHMDFLQDLRNFTRGLDRDFQLLGEVIHGDYRQWLDRDLLDSVTNYECYKGIYSSLNDNNFYEIAYSLNRLFGEDGIYRNYSLYNFIDNHDVNRIASVLKHPGHFYNALIALYTIPGNPSVYYGSEWGLEGIKEGHSDRNLRPALRCQDHPSEEREIAAWEAVRKLASIRNASPSLRKGSYRELYKDSNQMAFAREEGDELTVCALNSSQNEVRISIPVPRDGAYRDLLNDETLWAEKGVLHLRIWPNWGAVLRFSNS</sequence>